<dbReference type="PANTHER" id="PTHR42713">
    <property type="entry name" value="HISTIDINE KINASE-RELATED"/>
    <property type="match status" value="1"/>
</dbReference>
<accession>A0A0L6W1K5</accession>
<evidence type="ECO:0000256" key="1">
    <source>
        <dbReference type="ARBA" id="ARBA00004496"/>
    </source>
</evidence>
<protein>
    <recommendedName>
        <fullName evidence="2">Stage 0 sporulation protein A homolog</fullName>
    </recommendedName>
</protein>
<evidence type="ECO:0000256" key="4">
    <source>
        <dbReference type="ARBA" id="ARBA00022553"/>
    </source>
</evidence>
<evidence type="ECO:0000313" key="14">
    <source>
        <dbReference type="EMBL" id="KNZ68949.1"/>
    </source>
</evidence>
<dbReference type="PATRIC" id="fig|281456.6.peg.2585"/>
<dbReference type="EMBL" id="LGTE01000019">
    <property type="protein sequence ID" value="KNZ68949.1"/>
    <property type="molecule type" value="Genomic_DNA"/>
</dbReference>
<dbReference type="AlphaFoldDB" id="A0A0L6W1K5"/>
<dbReference type="SMART" id="SM00342">
    <property type="entry name" value="HTH_ARAC"/>
    <property type="match status" value="1"/>
</dbReference>
<keyword evidence="4 10" id="KW-0597">Phosphoprotein</keyword>
<keyword evidence="3" id="KW-0963">Cytoplasm</keyword>
<keyword evidence="15" id="KW-1185">Reference proteome</keyword>
<evidence type="ECO:0000256" key="3">
    <source>
        <dbReference type="ARBA" id="ARBA00022490"/>
    </source>
</evidence>
<evidence type="ECO:0000256" key="7">
    <source>
        <dbReference type="ARBA" id="ARBA00023125"/>
    </source>
</evidence>
<comment type="caution">
    <text evidence="14">The sequence shown here is derived from an EMBL/GenBank/DDBJ whole genome shotgun (WGS) entry which is preliminary data.</text>
</comment>
<evidence type="ECO:0000256" key="2">
    <source>
        <dbReference type="ARBA" id="ARBA00018672"/>
    </source>
</evidence>
<evidence type="ECO:0000259" key="12">
    <source>
        <dbReference type="PROSITE" id="PS01124"/>
    </source>
</evidence>
<dbReference type="InterPro" id="IPR018060">
    <property type="entry name" value="HTH_AraC"/>
</dbReference>
<dbReference type="InterPro" id="IPR009057">
    <property type="entry name" value="Homeodomain-like_sf"/>
</dbReference>
<feature type="coiled-coil region" evidence="11">
    <location>
        <begin position="370"/>
        <end position="400"/>
    </location>
</feature>
<comment type="subcellular location">
    <subcellularLocation>
        <location evidence="1">Cytoplasm</location>
    </subcellularLocation>
</comment>
<dbReference type="CDD" id="cd17536">
    <property type="entry name" value="REC_YesN-like"/>
    <property type="match status" value="1"/>
</dbReference>
<feature type="domain" description="HTH araC/xylS-type" evidence="12">
    <location>
        <begin position="428"/>
        <end position="526"/>
    </location>
</feature>
<evidence type="ECO:0000256" key="6">
    <source>
        <dbReference type="ARBA" id="ARBA00023015"/>
    </source>
</evidence>
<dbReference type="SUPFAM" id="SSF52172">
    <property type="entry name" value="CheY-like"/>
    <property type="match status" value="1"/>
</dbReference>
<dbReference type="Gene3D" id="1.10.10.60">
    <property type="entry name" value="Homeodomain-like"/>
    <property type="match status" value="2"/>
</dbReference>
<dbReference type="InterPro" id="IPR051552">
    <property type="entry name" value="HptR"/>
</dbReference>
<dbReference type="SUPFAM" id="SSF46689">
    <property type="entry name" value="Homeodomain-like"/>
    <property type="match status" value="2"/>
</dbReference>
<sequence>MYSFMVVDDEQLERKAIQVIMERRSLPFKCVAEAGHGAEAVSKAAEQKPDLIFMDIQMPGMNGLEAAKKILETNPKCRVVFLTAYDQFEYARKGLQMGAADYLLKPVRPDILEETCRKVMESLEYERRKMTEHEQLQQELRQSRPMIQTALVYDLLYGNFYNKEGFRDKNEYLNFEFKSALVMVISIKSPNNPRPIQQACKSIKDFLADIPFAFVVPVGMDRIAFLWGHNMEQVELTLQDMKEMAYNLQQQVAQETGLDSCIGIGWVYHDFADLYKSYREACSAVNLANLLQGKNSVLHISECVRYYNNIPEYSLGAEKKLAELVLQGNCEGIGECVQELYQAIFRSCSGNLIWAKARCLQLLGVLCRVAADARADAEELVRINSNLVNELLELNQLEELKGWMQKGFAEVTMLVKKTWELSSNRVIKQVQDYVEQNLHKNITLEDICGVVYLNPQYFSRLFKKETGITFIEYLTRRRIERAKILLKEEGLSVSLTARKVGFADANYFSRVFCRLEGIPPSEYARKRP</sequence>
<dbReference type="PANTHER" id="PTHR42713:SF3">
    <property type="entry name" value="TRANSCRIPTIONAL REGULATORY PROTEIN HPTR"/>
    <property type="match status" value="1"/>
</dbReference>
<gene>
    <name evidence="14" type="ORF">Tfer_2438</name>
</gene>
<evidence type="ECO:0000256" key="5">
    <source>
        <dbReference type="ARBA" id="ARBA00023012"/>
    </source>
</evidence>
<organism evidence="14 15">
    <name type="scientific">Thermincola ferriacetica</name>
    <dbReference type="NCBI Taxonomy" id="281456"/>
    <lineage>
        <taxon>Bacteria</taxon>
        <taxon>Bacillati</taxon>
        <taxon>Bacillota</taxon>
        <taxon>Clostridia</taxon>
        <taxon>Eubacteriales</taxon>
        <taxon>Thermincolaceae</taxon>
        <taxon>Thermincola</taxon>
    </lineage>
</organism>
<keyword evidence="8" id="KW-0804">Transcription</keyword>
<feature type="domain" description="Response regulatory" evidence="13">
    <location>
        <begin position="3"/>
        <end position="120"/>
    </location>
</feature>
<dbReference type="RefSeq" id="WP_052218558.1">
    <property type="nucleotide sequence ID" value="NZ_LGTE01000019.1"/>
</dbReference>
<dbReference type="Pfam" id="PF00072">
    <property type="entry name" value="Response_reg"/>
    <property type="match status" value="1"/>
</dbReference>
<evidence type="ECO:0000256" key="9">
    <source>
        <dbReference type="ARBA" id="ARBA00024867"/>
    </source>
</evidence>
<dbReference type="InterPro" id="IPR011006">
    <property type="entry name" value="CheY-like_superfamily"/>
</dbReference>
<dbReference type="Proteomes" id="UP000037175">
    <property type="component" value="Unassembled WGS sequence"/>
</dbReference>
<dbReference type="PROSITE" id="PS01124">
    <property type="entry name" value="HTH_ARAC_FAMILY_2"/>
    <property type="match status" value="1"/>
</dbReference>
<keyword evidence="6" id="KW-0805">Transcription regulation</keyword>
<evidence type="ECO:0000256" key="8">
    <source>
        <dbReference type="ARBA" id="ARBA00023163"/>
    </source>
</evidence>
<comment type="function">
    <text evidence="9">May play the central regulatory role in sporulation. It may be an element of the effector pathway responsible for the activation of sporulation genes in response to nutritional stress. Spo0A may act in concert with spo0H (a sigma factor) to control the expression of some genes that are critical to the sporulation process.</text>
</comment>
<evidence type="ECO:0000313" key="15">
    <source>
        <dbReference type="Proteomes" id="UP000037175"/>
    </source>
</evidence>
<evidence type="ECO:0000259" key="13">
    <source>
        <dbReference type="PROSITE" id="PS50110"/>
    </source>
</evidence>
<reference evidence="15" key="1">
    <citation type="submission" date="2015-07" db="EMBL/GenBank/DDBJ databases">
        <title>Complete Genome of Thermincola ferriacetica strain Z-0001T.</title>
        <authorList>
            <person name="Lusk B."/>
            <person name="Badalamenti J.P."/>
            <person name="Parameswaran P."/>
            <person name="Bond D.R."/>
            <person name="Torres C.I."/>
        </authorList>
    </citation>
    <scope>NUCLEOTIDE SEQUENCE [LARGE SCALE GENOMIC DNA]</scope>
    <source>
        <strain evidence="15">Z-0001</strain>
    </source>
</reference>
<name>A0A0L6W1K5_9FIRM</name>
<keyword evidence="7" id="KW-0238">DNA-binding</keyword>
<dbReference type="InterPro" id="IPR001789">
    <property type="entry name" value="Sig_transdc_resp-reg_receiver"/>
</dbReference>
<dbReference type="GO" id="GO:0043565">
    <property type="term" value="F:sequence-specific DNA binding"/>
    <property type="evidence" value="ECO:0007669"/>
    <property type="project" value="InterPro"/>
</dbReference>
<evidence type="ECO:0000256" key="10">
    <source>
        <dbReference type="PROSITE-ProRule" id="PRU00169"/>
    </source>
</evidence>
<dbReference type="PROSITE" id="PS50110">
    <property type="entry name" value="RESPONSE_REGULATORY"/>
    <property type="match status" value="1"/>
</dbReference>
<keyword evidence="5" id="KW-0902">Two-component regulatory system</keyword>
<keyword evidence="11" id="KW-0175">Coiled coil</keyword>
<dbReference type="SMART" id="SM00448">
    <property type="entry name" value="REC"/>
    <property type="match status" value="1"/>
</dbReference>
<dbReference type="GO" id="GO:0003700">
    <property type="term" value="F:DNA-binding transcription factor activity"/>
    <property type="evidence" value="ECO:0007669"/>
    <property type="project" value="InterPro"/>
</dbReference>
<proteinExistence type="predicted"/>
<dbReference type="Pfam" id="PF12833">
    <property type="entry name" value="HTH_18"/>
    <property type="match status" value="1"/>
</dbReference>
<dbReference type="Gene3D" id="3.40.50.2300">
    <property type="match status" value="1"/>
</dbReference>
<dbReference type="InterPro" id="IPR041522">
    <property type="entry name" value="CdaR_GGDEF"/>
</dbReference>
<dbReference type="GO" id="GO:0005737">
    <property type="term" value="C:cytoplasm"/>
    <property type="evidence" value="ECO:0007669"/>
    <property type="project" value="UniProtKB-SubCell"/>
</dbReference>
<evidence type="ECO:0000256" key="11">
    <source>
        <dbReference type="SAM" id="Coils"/>
    </source>
</evidence>
<dbReference type="Pfam" id="PF17853">
    <property type="entry name" value="GGDEF_2"/>
    <property type="match status" value="1"/>
</dbReference>
<dbReference type="GO" id="GO:0000160">
    <property type="term" value="P:phosphorelay signal transduction system"/>
    <property type="evidence" value="ECO:0007669"/>
    <property type="project" value="UniProtKB-KW"/>
</dbReference>
<feature type="modified residue" description="4-aspartylphosphate" evidence="10">
    <location>
        <position position="55"/>
    </location>
</feature>